<evidence type="ECO:0000256" key="3">
    <source>
        <dbReference type="ARBA" id="ARBA00022692"/>
    </source>
</evidence>
<feature type="transmembrane region" description="Helical" evidence="6">
    <location>
        <begin position="47"/>
        <end position="69"/>
    </location>
</feature>
<dbReference type="OrthoDB" id="1758221at2"/>
<evidence type="ECO:0000313" key="11">
    <source>
        <dbReference type="Proteomes" id="UP000189299"/>
    </source>
</evidence>
<feature type="transmembrane region" description="Helical" evidence="6">
    <location>
        <begin position="149"/>
        <end position="167"/>
    </location>
</feature>
<evidence type="ECO:0000256" key="1">
    <source>
        <dbReference type="ARBA" id="ARBA00004651"/>
    </source>
</evidence>
<keyword evidence="5 6" id="KW-0472">Membrane</keyword>
<evidence type="ECO:0000313" key="13">
    <source>
        <dbReference type="Proteomes" id="UP000509460"/>
    </source>
</evidence>
<evidence type="ECO:0000313" key="12">
    <source>
        <dbReference type="Proteomes" id="UP000244022"/>
    </source>
</evidence>
<evidence type="ECO:0000313" key="8">
    <source>
        <dbReference type="EMBL" id="NMP57301.1"/>
    </source>
</evidence>
<evidence type="ECO:0000313" key="7">
    <source>
        <dbReference type="EMBL" id="BBM15967.1"/>
    </source>
</evidence>
<dbReference type="Proteomes" id="UP000244022">
    <property type="component" value="Unassembled WGS sequence"/>
</dbReference>
<evidence type="ECO:0000313" key="9">
    <source>
        <dbReference type="EMBL" id="ONN42919.1"/>
    </source>
</evidence>
<comment type="subcellular location">
    <subcellularLocation>
        <location evidence="1">Cell membrane</location>
        <topology evidence="1">Multi-pass membrane protein</topology>
    </subcellularLocation>
</comment>
<sequence>MKQVKFLLDLCGIIFGAALYGLAVTGINLPSKLADGGVTGIALLLNHLFGFAPSITSLIINLPLLLISLFIFGKHAFIRTIVGTFSLVFFLHVWENLNVHFAVGNLLVNSLMTGILSGIGCGLVFRFGGSTGGTDIVYQAIEKYYHVNIGKSLFVITFGILVVSLLYLDFTHFAYTLLSCSILSYTLNKVKYFRFANPFKKITAPSPTVNQLEPVEDSYID</sequence>
<dbReference type="EMBL" id="AP019810">
    <property type="protein sequence ID" value="BBM15967.1"/>
    <property type="molecule type" value="Genomic_DNA"/>
</dbReference>
<dbReference type="PANTHER" id="PTHR33545:SF10">
    <property type="entry name" value="UPF0750 MEMBRANE PROTEIN YPJC"/>
    <property type="match status" value="1"/>
</dbReference>
<feature type="transmembrane region" description="Helical" evidence="6">
    <location>
        <begin position="76"/>
        <end position="94"/>
    </location>
</feature>
<feature type="transmembrane region" description="Helical" evidence="6">
    <location>
        <begin position="106"/>
        <end position="128"/>
    </location>
</feature>
<dbReference type="EMBL" id="PYGR01000102">
    <property type="protein sequence ID" value="PTO34087.1"/>
    <property type="molecule type" value="Genomic_DNA"/>
</dbReference>
<dbReference type="InterPro" id="IPR051461">
    <property type="entry name" value="UPF0750_membrane"/>
</dbReference>
<dbReference type="STRING" id="53346.A5802_000756"/>
<dbReference type="InterPro" id="IPR003740">
    <property type="entry name" value="YitT"/>
</dbReference>
<dbReference type="PANTHER" id="PTHR33545">
    <property type="entry name" value="UPF0750 MEMBRANE PROTEIN YITT-RELATED"/>
    <property type="match status" value="1"/>
</dbReference>
<keyword evidence="3 6" id="KW-0812">Transmembrane</keyword>
<dbReference type="AlphaFoldDB" id="A0A1A6G5N7"/>
<dbReference type="EMBL" id="JABCAG010000003">
    <property type="protein sequence ID" value="NMP57301.1"/>
    <property type="molecule type" value="Genomic_DNA"/>
</dbReference>
<evidence type="ECO:0000256" key="2">
    <source>
        <dbReference type="ARBA" id="ARBA00022475"/>
    </source>
</evidence>
<reference evidence="10 12" key="2">
    <citation type="submission" date="2018-03" db="EMBL/GenBank/DDBJ databases">
        <title>Draft genome sequences of four Enterococcus mundtii strains isolated from beef slaughterhouses in Kenya.</title>
        <authorList>
            <person name="Wambui J."/>
            <person name="Stevens M."/>
            <person name="Njage P."/>
            <person name="Stephan R."/>
            <person name="Tasara T."/>
        </authorList>
    </citation>
    <scope>NUCLEOTIDE SEQUENCE [LARGE SCALE GENOMIC DNA]</scope>
    <source>
        <strain evidence="10 12">H18-EM</strain>
    </source>
</reference>
<dbReference type="GO" id="GO:0005886">
    <property type="term" value="C:plasma membrane"/>
    <property type="evidence" value="ECO:0007669"/>
    <property type="project" value="UniProtKB-SubCell"/>
</dbReference>
<dbReference type="EMBL" id="MSTR01000008">
    <property type="protein sequence ID" value="ONN42919.1"/>
    <property type="molecule type" value="Genomic_DNA"/>
</dbReference>
<evidence type="ECO:0000256" key="6">
    <source>
        <dbReference type="SAM" id="Phobius"/>
    </source>
</evidence>
<evidence type="ECO:0000256" key="4">
    <source>
        <dbReference type="ARBA" id="ARBA00022989"/>
    </source>
</evidence>
<evidence type="ECO:0000313" key="10">
    <source>
        <dbReference type="EMBL" id="PTO34087.1"/>
    </source>
</evidence>
<dbReference type="RefSeq" id="WP_010735721.1">
    <property type="nucleotide sequence ID" value="NZ_AP019810.1"/>
</dbReference>
<name>A0A1A6G5N7_ENTMU</name>
<keyword evidence="4 6" id="KW-1133">Transmembrane helix</keyword>
<proteinExistence type="predicted"/>
<protein>
    <submittedName>
        <fullName evidence="9">Membrane protein</fullName>
    </submittedName>
    <submittedName>
        <fullName evidence="7">YitT family protein</fullName>
    </submittedName>
</protein>
<dbReference type="Proteomes" id="UP000509460">
    <property type="component" value="Chromosome"/>
</dbReference>
<feature type="transmembrane region" description="Helical" evidence="6">
    <location>
        <begin position="7"/>
        <end position="27"/>
    </location>
</feature>
<gene>
    <name evidence="9" type="ORF">BTN92_09155</name>
    <name evidence="10" type="ORF">C6N14_14010</name>
    <name evidence="7" type="ORF">EM151A_2806</name>
    <name evidence="8" type="ORF">HI921_02290</name>
</gene>
<evidence type="ECO:0000313" key="14">
    <source>
        <dbReference type="Proteomes" id="UP000557857"/>
    </source>
</evidence>
<keyword evidence="2" id="KW-1003">Cell membrane</keyword>
<dbReference type="Pfam" id="PF02588">
    <property type="entry name" value="YitT_membrane"/>
    <property type="match status" value="1"/>
</dbReference>
<evidence type="ECO:0000256" key="5">
    <source>
        <dbReference type="ARBA" id="ARBA00023136"/>
    </source>
</evidence>
<dbReference type="Proteomes" id="UP000557857">
    <property type="component" value="Unassembled WGS sequence"/>
</dbReference>
<organism evidence="9 11">
    <name type="scientific">Enterococcus mundtii</name>
    <dbReference type="NCBI Taxonomy" id="53346"/>
    <lineage>
        <taxon>Bacteria</taxon>
        <taxon>Bacillati</taxon>
        <taxon>Bacillota</taxon>
        <taxon>Bacilli</taxon>
        <taxon>Lactobacillales</taxon>
        <taxon>Enterococcaceae</taxon>
        <taxon>Enterococcus</taxon>
    </lineage>
</organism>
<reference evidence="9 11" key="1">
    <citation type="submission" date="2016-12" db="EMBL/GenBank/DDBJ databases">
        <authorList>
            <person name="Song W.-J."/>
            <person name="Kurnit D.M."/>
        </authorList>
    </citation>
    <scope>NUCLEOTIDE SEQUENCE [LARGE SCALE GENOMIC DNA]</scope>
    <source>
        <strain evidence="9 11">CGB1038-1_S1</strain>
    </source>
</reference>
<dbReference type="Proteomes" id="UP000189299">
    <property type="component" value="Unassembled WGS sequence"/>
</dbReference>
<reference evidence="7 13" key="3">
    <citation type="submission" date="2019-07" db="EMBL/GenBank/DDBJ databases">
        <title>antibiotic susceptibility of plant-derived lactic acid bacteria.</title>
        <authorList>
            <person name="Sugiyama M."/>
            <person name="Noda M."/>
        </authorList>
    </citation>
    <scope>NUCLEOTIDE SEQUENCE [LARGE SCALE GENOMIC DNA]</scope>
    <source>
        <strain evidence="7 13">15-1A</strain>
    </source>
</reference>
<reference evidence="8 14" key="4">
    <citation type="submission" date="2020-04" db="EMBL/GenBank/DDBJ databases">
        <authorList>
            <person name="Abaymova A."/>
            <person name="Teymurazov M."/>
            <person name="Tazyna O."/>
            <person name="Chatushin Y."/>
            <person name="Svetoch E."/>
            <person name="Pereligyn V."/>
            <person name="Pohylenko V."/>
            <person name="Platonov M."/>
            <person name="Kartsev N."/>
            <person name="Skryabin Y."/>
            <person name="Sizova A."/>
            <person name="Solomentsev V."/>
            <person name="Kislichkina A."/>
            <person name="Bogun A."/>
        </authorList>
    </citation>
    <scope>NUCLEOTIDE SEQUENCE [LARGE SCALE GENOMIC DNA]</scope>
    <source>
        <strain evidence="8">SCPM-O-B-8398</strain>
        <strain evidence="14">SCPM-O-B-8398 (E28)</strain>
    </source>
</reference>
<accession>A0A1A6G5N7</accession>